<keyword evidence="2" id="KW-1185">Reference proteome</keyword>
<gene>
    <name evidence="1" type="ORF">DN745_02320</name>
</gene>
<organism evidence="1 2">
    <name type="scientific">Bradymonas sediminis</name>
    <dbReference type="NCBI Taxonomy" id="1548548"/>
    <lineage>
        <taxon>Bacteria</taxon>
        <taxon>Deltaproteobacteria</taxon>
        <taxon>Bradymonadales</taxon>
        <taxon>Bradymonadaceae</taxon>
        <taxon>Bradymonas</taxon>
    </lineage>
</organism>
<name>A0A2Z4FHK5_9DELT</name>
<evidence type="ECO:0000313" key="2">
    <source>
        <dbReference type="Proteomes" id="UP000249799"/>
    </source>
</evidence>
<dbReference type="Proteomes" id="UP000249799">
    <property type="component" value="Chromosome"/>
</dbReference>
<dbReference type="AlphaFoldDB" id="A0A2Z4FHK5"/>
<dbReference type="PROSITE" id="PS51257">
    <property type="entry name" value="PROKAR_LIPOPROTEIN"/>
    <property type="match status" value="1"/>
</dbReference>
<sequence length="95" mass="10111">MSYNTRRAKRISSSLLLFFGLLLGAAWLSGCQAPECEQMTRCCAAIQDFEGVGKACGEMTAGISDPDTCRSVVSAAQAMLETREGDIPEACVLAE</sequence>
<dbReference type="EMBL" id="CP030032">
    <property type="protein sequence ID" value="AWV88235.1"/>
    <property type="molecule type" value="Genomic_DNA"/>
</dbReference>
<evidence type="ECO:0000313" key="1">
    <source>
        <dbReference type="EMBL" id="AWV88235.1"/>
    </source>
</evidence>
<proteinExistence type="predicted"/>
<dbReference type="RefSeq" id="WP_111331809.1">
    <property type="nucleotide sequence ID" value="NZ_CP030032.1"/>
</dbReference>
<protein>
    <submittedName>
        <fullName evidence="1">Uncharacterized protein</fullName>
    </submittedName>
</protein>
<accession>A0A2Z4FHK5</accession>
<reference evidence="1 2" key="1">
    <citation type="submission" date="2018-06" db="EMBL/GenBank/DDBJ databases">
        <title>Lujinxingia sediminis gen. nov. sp. nov., a new facultative anaerobic member of the class Deltaproteobacteria, and proposal of Lujinxingaceae fam. nov.</title>
        <authorList>
            <person name="Guo L.-Y."/>
            <person name="Li C.-M."/>
            <person name="Wang S."/>
            <person name="Du Z.-J."/>
        </authorList>
    </citation>
    <scope>NUCLEOTIDE SEQUENCE [LARGE SCALE GENOMIC DNA]</scope>
    <source>
        <strain evidence="1 2">FA350</strain>
    </source>
</reference>
<dbReference type="KEGG" id="bsed:DN745_02320"/>